<feature type="non-terminal residue" evidence="1">
    <location>
        <position position="184"/>
    </location>
</feature>
<proteinExistence type="predicted"/>
<name>A0A813B9J0_9DINO</name>
<gene>
    <name evidence="1" type="primary">bPT2</name>
    <name evidence="1" type="ORF">SNEC2469_LOCUS30142</name>
</gene>
<dbReference type="OrthoDB" id="411025at2759"/>
<evidence type="ECO:0000313" key="1">
    <source>
        <dbReference type="EMBL" id="CAE7897981.1"/>
    </source>
</evidence>
<reference evidence="1" key="1">
    <citation type="submission" date="2021-02" db="EMBL/GenBank/DDBJ databases">
        <authorList>
            <person name="Dougan E. K."/>
            <person name="Rhodes N."/>
            <person name="Thang M."/>
            <person name="Chan C."/>
        </authorList>
    </citation>
    <scope>NUCLEOTIDE SEQUENCE</scope>
</reference>
<accession>A0A813B9J0</accession>
<organism evidence="1 2">
    <name type="scientific">Symbiodinium necroappetens</name>
    <dbReference type="NCBI Taxonomy" id="1628268"/>
    <lineage>
        <taxon>Eukaryota</taxon>
        <taxon>Sar</taxon>
        <taxon>Alveolata</taxon>
        <taxon>Dinophyceae</taxon>
        <taxon>Suessiales</taxon>
        <taxon>Symbiodiniaceae</taxon>
        <taxon>Symbiodinium</taxon>
    </lineage>
</organism>
<dbReference type="Proteomes" id="UP000601435">
    <property type="component" value="Unassembled WGS sequence"/>
</dbReference>
<comment type="caution">
    <text evidence="1">The sequence shown here is derived from an EMBL/GenBank/DDBJ whole genome shotgun (WGS) entry which is preliminary data.</text>
</comment>
<keyword evidence="2" id="KW-1185">Reference proteome</keyword>
<dbReference type="EMBL" id="CAJNJA010069519">
    <property type="protein sequence ID" value="CAE7897981.1"/>
    <property type="molecule type" value="Genomic_DNA"/>
</dbReference>
<feature type="non-terminal residue" evidence="1">
    <location>
        <position position="1"/>
    </location>
</feature>
<dbReference type="AlphaFoldDB" id="A0A813B9J0"/>
<sequence>NIGYDHFYIHGMEYPVVSDFDFSLGVPRPRDEAHLWAVKAFYATTRNMMILTTGELDQGSLPSALAANLYATRRLVNVPFMLREDCQAVVEALRAHKLSFVGSVQDHNHERMLFLRASALEFGSALTKHAEGLLWSVNTPKLFLRALVPQGFGGTATHVLNNSRRERLALQRRSLKKLCRSPVE</sequence>
<evidence type="ECO:0000313" key="2">
    <source>
        <dbReference type="Proteomes" id="UP000601435"/>
    </source>
</evidence>
<protein>
    <submittedName>
        <fullName evidence="1">BPT2 protein</fullName>
    </submittedName>
</protein>